<evidence type="ECO:0000256" key="8">
    <source>
        <dbReference type="ARBA" id="ARBA00022840"/>
    </source>
</evidence>
<dbReference type="Proteomes" id="UP001597046">
    <property type="component" value="Unassembled WGS sequence"/>
</dbReference>
<evidence type="ECO:0000256" key="11">
    <source>
        <dbReference type="ARBA" id="ARBA00049515"/>
    </source>
</evidence>
<dbReference type="PRINTS" id="PR01047">
    <property type="entry name" value="TRNASYNTHTHR"/>
</dbReference>
<feature type="compositionally biased region" description="Low complexity" evidence="13">
    <location>
        <begin position="1"/>
        <end position="15"/>
    </location>
</feature>
<keyword evidence="3" id="KW-0963">Cytoplasm</keyword>
<organism evidence="15 16">
    <name type="scientific">Terrabacter terrigena</name>
    <dbReference type="NCBI Taxonomy" id="574718"/>
    <lineage>
        <taxon>Bacteria</taxon>
        <taxon>Bacillati</taxon>
        <taxon>Actinomycetota</taxon>
        <taxon>Actinomycetes</taxon>
        <taxon>Micrococcales</taxon>
        <taxon>Intrasporangiaceae</taxon>
        <taxon>Terrabacter</taxon>
    </lineage>
</organism>
<keyword evidence="16" id="KW-1185">Reference proteome</keyword>
<comment type="caution">
    <text evidence="15">The sequence shown here is derived from an EMBL/GenBank/DDBJ whole genome shotgun (WGS) entry which is preliminary data.</text>
</comment>
<dbReference type="InterPro" id="IPR033728">
    <property type="entry name" value="ThrRS_core"/>
</dbReference>
<dbReference type="SUPFAM" id="SSF52954">
    <property type="entry name" value="Class II aaRS ABD-related"/>
    <property type="match status" value="1"/>
</dbReference>
<evidence type="ECO:0000256" key="1">
    <source>
        <dbReference type="ARBA" id="ARBA00008226"/>
    </source>
</evidence>
<keyword evidence="4 15" id="KW-0436">Ligase</keyword>
<name>A0ABW3MZ14_9MICO</name>
<reference evidence="16" key="1">
    <citation type="journal article" date="2019" name="Int. J. Syst. Evol. Microbiol.">
        <title>The Global Catalogue of Microorganisms (GCM) 10K type strain sequencing project: providing services to taxonomists for standard genome sequencing and annotation.</title>
        <authorList>
            <consortium name="The Broad Institute Genomics Platform"/>
            <consortium name="The Broad Institute Genome Sequencing Center for Infectious Disease"/>
            <person name="Wu L."/>
            <person name="Ma J."/>
        </authorList>
    </citation>
    <scope>NUCLEOTIDE SEQUENCE [LARGE SCALE GENOMIC DNA]</scope>
    <source>
        <strain evidence="16">CCUG 57508</strain>
    </source>
</reference>
<feature type="compositionally biased region" description="Basic and acidic residues" evidence="13">
    <location>
        <begin position="92"/>
        <end position="101"/>
    </location>
</feature>
<evidence type="ECO:0000256" key="10">
    <source>
        <dbReference type="ARBA" id="ARBA00023146"/>
    </source>
</evidence>
<evidence type="ECO:0000256" key="5">
    <source>
        <dbReference type="ARBA" id="ARBA00022723"/>
    </source>
</evidence>
<dbReference type="InterPro" id="IPR002320">
    <property type="entry name" value="Thr-tRNA-ligase_IIa"/>
</dbReference>
<dbReference type="Gene3D" id="3.30.930.10">
    <property type="entry name" value="Bira Bifunctional Protein, Domain 2"/>
    <property type="match status" value="1"/>
</dbReference>
<dbReference type="InterPro" id="IPR002314">
    <property type="entry name" value="aa-tRNA-synt_IIb"/>
</dbReference>
<dbReference type="PANTHER" id="PTHR11451:SF56">
    <property type="entry name" value="THREONINE--TRNA LIGASE 1"/>
    <property type="match status" value="1"/>
</dbReference>
<keyword evidence="7" id="KW-0862">Zinc</keyword>
<comment type="catalytic activity">
    <reaction evidence="11">
        <text>tRNA(Thr) + L-threonine + ATP = L-threonyl-tRNA(Thr) + AMP + diphosphate + H(+)</text>
        <dbReference type="Rhea" id="RHEA:24624"/>
        <dbReference type="Rhea" id="RHEA-COMP:9670"/>
        <dbReference type="Rhea" id="RHEA-COMP:9704"/>
        <dbReference type="ChEBI" id="CHEBI:15378"/>
        <dbReference type="ChEBI" id="CHEBI:30616"/>
        <dbReference type="ChEBI" id="CHEBI:33019"/>
        <dbReference type="ChEBI" id="CHEBI:57926"/>
        <dbReference type="ChEBI" id="CHEBI:78442"/>
        <dbReference type="ChEBI" id="CHEBI:78534"/>
        <dbReference type="ChEBI" id="CHEBI:456215"/>
        <dbReference type="EC" id="6.1.1.3"/>
    </reaction>
</comment>
<gene>
    <name evidence="15" type="primary">thrS</name>
    <name evidence="15" type="ORF">ACFQ2V_10135</name>
</gene>
<dbReference type="EC" id="6.1.1.3" evidence="2 12"/>
<evidence type="ECO:0000256" key="13">
    <source>
        <dbReference type="SAM" id="MobiDB-lite"/>
    </source>
</evidence>
<feature type="compositionally biased region" description="Polar residues" evidence="13">
    <location>
        <begin position="31"/>
        <end position="41"/>
    </location>
</feature>
<dbReference type="Gene3D" id="3.40.50.800">
    <property type="entry name" value="Anticodon-binding domain"/>
    <property type="match status" value="1"/>
</dbReference>
<feature type="domain" description="Aminoacyl-transfer RNA synthetases class-II family profile" evidence="14">
    <location>
        <begin position="132"/>
        <end position="400"/>
    </location>
</feature>
<protein>
    <recommendedName>
        <fullName evidence="2 12">Threonine--tRNA ligase</fullName>
        <ecNumber evidence="2 12">6.1.1.3</ecNumber>
    </recommendedName>
</protein>
<keyword evidence="8" id="KW-0067">ATP-binding</keyword>
<evidence type="ECO:0000259" key="14">
    <source>
        <dbReference type="PROSITE" id="PS50862"/>
    </source>
</evidence>
<evidence type="ECO:0000256" key="2">
    <source>
        <dbReference type="ARBA" id="ARBA00013163"/>
    </source>
</evidence>
<dbReference type="PANTHER" id="PTHR11451">
    <property type="entry name" value="THREONINE-TRNA LIGASE"/>
    <property type="match status" value="1"/>
</dbReference>
<comment type="similarity">
    <text evidence="1">Belongs to the class-II aminoacyl-tRNA synthetase family.</text>
</comment>
<dbReference type="Pfam" id="PF03129">
    <property type="entry name" value="HGTP_anticodon"/>
    <property type="match status" value="1"/>
</dbReference>
<dbReference type="InterPro" id="IPR045864">
    <property type="entry name" value="aa-tRNA-synth_II/BPL/LPL"/>
</dbReference>
<evidence type="ECO:0000256" key="4">
    <source>
        <dbReference type="ARBA" id="ARBA00022598"/>
    </source>
</evidence>
<evidence type="ECO:0000256" key="6">
    <source>
        <dbReference type="ARBA" id="ARBA00022741"/>
    </source>
</evidence>
<dbReference type="InterPro" id="IPR036621">
    <property type="entry name" value="Anticodon-bd_dom_sf"/>
</dbReference>
<evidence type="ECO:0000256" key="3">
    <source>
        <dbReference type="ARBA" id="ARBA00022490"/>
    </source>
</evidence>
<evidence type="ECO:0000313" key="15">
    <source>
        <dbReference type="EMBL" id="MFD1054664.1"/>
    </source>
</evidence>
<keyword evidence="5" id="KW-0479">Metal-binding</keyword>
<feature type="region of interest" description="Disordered" evidence="13">
    <location>
        <begin position="1"/>
        <end position="101"/>
    </location>
</feature>
<evidence type="ECO:0000256" key="12">
    <source>
        <dbReference type="NCBIfam" id="TIGR00418"/>
    </source>
</evidence>
<keyword evidence="6" id="KW-0547">Nucleotide-binding</keyword>
<dbReference type="InterPro" id="IPR004154">
    <property type="entry name" value="Anticodon-bd"/>
</dbReference>
<dbReference type="GO" id="GO:0004829">
    <property type="term" value="F:threonine-tRNA ligase activity"/>
    <property type="evidence" value="ECO:0007669"/>
    <property type="project" value="UniProtKB-EC"/>
</dbReference>
<dbReference type="RefSeq" id="WP_386052568.1">
    <property type="nucleotide sequence ID" value="NZ_JBHTKH010000005.1"/>
</dbReference>
<dbReference type="PROSITE" id="PS50862">
    <property type="entry name" value="AA_TRNA_LIGASE_II"/>
    <property type="match status" value="1"/>
</dbReference>
<accession>A0ABW3MZ14</accession>
<sequence length="507" mass="55312">MSRSSLTGPSLSTTPPRGPAICRRPAERRTSSVGSSPQSRCRSGAPALPSTHAPLTADDDAGPLRRTVAALAPTAHHAPESTPGRASSPGRLGHEETHMSDHRDLSHDLDVYATDPLAGAGLPLWLPGGSVIRRELERLAKDLAHADGCVDVHTPVLGKRALFERSGHWAKFEDDMFPTLRLGDEEVVLRPANCPHHALVYRARSHSYRELPIRLNELAPMFRAERSGVLSGLNRVRQISLDDTHVFCRPDQTGAEVARGLRAALEAQRVLGLPVHHARLSMRDDSDAWLGTEEQWRTAQDALRVSAREVLDGYDLPLVEAPGEAAFYGPKVDLQVFDSRGHEETIATVQVDFNQPERFDLTYHGEDGERHRVVMVHRGTVGSMERVTAALLERYDGRLPLWLAPVQVAVLPVSAEQDDAAGELVDALRAQGVRVGLGCDDSLGSRVREARRRRVAVVAVVGAREAADRSVQVTDVAAGFRDVVAVGHLVDRVVAARDGRCRLVDWA</sequence>
<dbReference type="NCBIfam" id="TIGR00418">
    <property type="entry name" value="thrS"/>
    <property type="match status" value="1"/>
</dbReference>
<keyword evidence="10" id="KW-0030">Aminoacyl-tRNA synthetase</keyword>
<dbReference type="Pfam" id="PF00587">
    <property type="entry name" value="tRNA-synt_2b"/>
    <property type="match status" value="1"/>
</dbReference>
<evidence type="ECO:0000256" key="7">
    <source>
        <dbReference type="ARBA" id="ARBA00022833"/>
    </source>
</evidence>
<evidence type="ECO:0000256" key="9">
    <source>
        <dbReference type="ARBA" id="ARBA00022917"/>
    </source>
</evidence>
<dbReference type="CDD" id="cd00771">
    <property type="entry name" value="ThrRS_core"/>
    <property type="match status" value="1"/>
</dbReference>
<dbReference type="SUPFAM" id="SSF55681">
    <property type="entry name" value="Class II aaRS and biotin synthetases"/>
    <property type="match status" value="1"/>
</dbReference>
<evidence type="ECO:0000313" key="16">
    <source>
        <dbReference type="Proteomes" id="UP001597046"/>
    </source>
</evidence>
<keyword evidence="9" id="KW-0648">Protein biosynthesis</keyword>
<dbReference type="EMBL" id="JBHTKH010000005">
    <property type="protein sequence ID" value="MFD1054664.1"/>
    <property type="molecule type" value="Genomic_DNA"/>
</dbReference>
<dbReference type="InterPro" id="IPR006195">
    <property type="entry name" value="aa-tRNA-synth_II"/>
</dbReference>
<proteinExistence type="inferred from homology"/>